<dbReference type="GO" id="GO:0016301">
    <property type="term" value="F:kinase activity"/>
    <property type="evidence" value="ECO:0007669"/>
    <property type="project" value="UniProtKB-KW"/>
</dbReference>
<dbReference type="PANTHER" id="PTHR10566">
    <property type="entry name" value="CHAPERONE-ACTIVITY OF BC1 COMPLEX CABC1 -RELATED"/>
    <property type="match status" value="1"/>
</dbReference>
<comment type="similarity">
    <text evidence="1">Belongs to the protein kinase superfamily. ADCK protein kinase family.</text>
</comment>
<evidence type="ECO:0000256" key="1">
    <source>
        <dbReference type="ARBA" id="ARBA00009670"/>
    </source>
</evidence>
<dbReference type="AlphaFoldDB" id="A0A365QHH8"/>
<dbReference type="InterPro" id="IPR050154">
    <property type="entry name" value="UbiB_kinase"/>
</dbReference>
<dbReference type="InterPro" id="IPR004147">
    <property type="entry name" value="ABC1_dom"/>
</dbReference>
<proteinExistence type="inferred from homology"/>
<keyword evidence="4" id="KW-1185">Reference proteome</keyword>
<feature type="non-terminal residue" evidence="3">
    <location>
        <position position="152"/>
    </location>
</feature>
<keyword evidence="3" id="KW-0808">Transferase</keyword>
<dbReference type="EMBL" id="QMFZ01000150">
    <property type="protein sequence ID" value="RBB30971.1"/>
    <property type="molecule type" value="Genomic_DNA"/>
</dbReference>
<accession>A0A365QHH8</accession>
<name>A0A365QHH8_9BURK</name>
<dbReference type="SUPFAM" id="SSF56112">
    <property type="entry name" value="Protein kinase-like (PK-like)"/>
    <property type="match status" value="1"/>
</dbReference>
<dbReference type="RefSeq" id="WP_133295811.1">
    <property type="nucleotide sequence ID" value="NZ_QMFZ01000150.1"/>
</dbReference>
<keyword evidence="3" id="KW-0418">Kinase</keyword>
<dbReference type="InterPro" id="IPR011009">
    <property type="entry name" value="Kinase-like_dom_sf"/>
</dbReference>
<dbReference type="Pfam" id="PF03109">
    <property type="entry name" value="ABC1"/>
    <property type="match status" value="1"/>
</dbReference>
<comment type="caution">
    <text evidence="3">The sequence shown here is derived from an EMBL/GenBank/DDBJ whole genome shotgun (WGS) entry which is preliminary data.</text>
</comment>
<evidence type="ECO:0000313" key="3">
    <source>
        <dbReference type="EMBL" id="RBB30971.1"/>
    </source>
</evidence>
<evidence type="ECO:0000259" key="2">
    <source>
        <dbReference type="Pfam" id="PF03109"/>
    </source>
</evidence>
<organism evidence="3 4">
    <name type="scientific">Burkholderia reimsis</name>
    <dbReference type="NCBI Taxonomy" id="2234132"/>
    <lineage>
        <taxon>Bacteria</taxon>
        <taxon>Pseudomonadati</taxon>
        <taxon>Pseudomonadota</taxon>
        <taxon>Betaproteobacteria</taxon>
        <taxon>Burkholderiales</taxon>
        <taxon>Burkholderiaceae</taxon>
        <taxon>Burkholderia</taxon>
    </lineage>
</organism>
<feature type="non-terminal residue" evidence="3">
    <location>
        <position position="1"/>
    </location>
</feature>
<gene>
    <name evidence="3" type="ORF">DPV79_41700</name>
</gene>
<feature type="domain" description="ABC1 atypical kinase-like" evidence="2">
    <location>
        <begin position="1"/>
        <end position="150"/>
    </location>
</feature>
<evidence type="ECO:0000313" key="4">
    <source>
        <dbReference type="Proteomes" id="UP000252458"/>
    </source>
</evidence>
<protein>
    <submittedName>
        <fullName evidence="3">AarF/ABC1/UbiB kinase family protein</fullName>
    </submittedName>
</protein>
<dbReference type="CDD" id="cd05121">
    <property type="entry name" value="ABC1_ADCK3-like"/>
    <property type="match status" value="1"/>
</dbReference>
<dbReference type="Proteomes" id="UP000252458">
    <property type="component" value="Unassembled WGS sequence"/>
</dbReference>
<reference evidence="3 4" key="1">
    <citation type="submission" date="2018-06" db="EMBL/GenBank/DDBJ databases">
        <title>Draft genome sequence of Burkholderia reimsis strain BE51 isolated from a French agricultural soil.</title>
        <authorList>
            <person name="Esmaeel Q."/>
        </authorList>
    </citation>
    <scope>NUCLEOTIDE SEQUENCE [LARGE SCALE GENOMIC DNA]</scope>
    <source>
        <strain evidence="3 4">BE51</strain>
    </source>
</reference>
<sequence length="152" mass="17738">LHTGERVALKVLKPGVRQTVETDTKLLRLLGRTLQIFLSRYQPARLIDEFSRYTLREVDLRFEADNAEAFAANFKDQPDVHFPKIYREFSNRDVLCMEYFQGIKPDARAPAILTRWEKEKVIRLGISATIQMIFRDGFFHADLHPGNLVIFK</sequence>
<dbReference type="PANTHER" id="PTHR10566:SF113">
    <property type="entry name" value="PROTEIN ACTIVITY OF BC1 COMPLEX KINASE 7, CHLOROPLASTIC"/>
    <property type="match status" value="1"/>
</dbReference>